<feature type="repeat" description="TPR" evidence="1">
    <location>
        <begin position="852"/>
        <end position="885"/>
    </location>
</feature>
<dbReference type="InterPro" id="IPR011990">
    <property type="entry name" value="TPR-like_helical_dom_sf"/>
</dbReference>
<protein>
    <recommendedName>
        <fullName evidence="2">Novel STAND NTPase 1 domain-containing protein</fullName>
    </recommendedName>
</protein>
<evidence type="ECO:0000256" key="1">
    <source>
        <dbReference type="PROSITE-ProRule" id="PRU00339"/>
    </source>
</evidence>
<dbReference type="PROSITE" id="PS50005">
    <property type="entry name" value="TPR"/>
    <property type="match status" value="5"/>
</dbReference>
<dbReference type="PRINTS" id="PR00364">
    <property type="entry name" value="DISEASERSIST"/>
</dbReference>
<keyword evidence="1" id="KW-0802">TPR repeat</keyword>
<dbReference type="SUPFAM" id="SSF52540">
    <property type="entry name" value="P-loop containing nucleoside triphosphate hydrolases"/>
    <property type="match status" value="1"/>
</dbReference>
<dbReference type="Gene3D" id="3.40.50.300">
    <property type="entry name" value="P-loop containing nucleotide triphosphate hydrolases"/>
    <property type="match status" value="1"/>
</dbReference>
<gene>
    <name evidence="3" type="ORF">EDB92DRAFT_1136801</name>
</gene>
<feature type="repeat" description="TPR" evidence="1">
    <location>
        <begin position="1092"/>
        <end position="1125"/>
    </location>
</feature>
<dbReference type="CDD" id="cd21037">
    <property type="entry name" value="MLKL_NTD"/>
    <property type="match status" value="1"/>
</dbReference>
<dbReference type="Pfam" id="PF20703">
    <property type="entry name" value="nSTAND1"/>
    <property type="match status" value="1"/>
</dbReference>
<dbReference type="Proteomes" id="UP001201163">
    <property type="component" value="Unassembled WGS sequence"/>
</dbReference>
<proteinExistence type="predicted"/>
<dbReference type="PANTHER" id="PTHR10098:SF108">
    <property type="entry name" value="TETRATRICOPEPTIDE REPEAT PROTEIN 28"/>
    <property type="match status" value="1"/>
</dbReference>
<feature type="repeat" description="TPR" evidence="1">
    <location>
        <begin position="932"/>
        <end position="965"/>
    </location>
</feature>
<dbReference type="AlphaFoldDB" id="A0AAD4LB31"/>
<dbReference type="InterPro" id="IPR019734">
    <property type="entry name" value="TPR_rpt"/>
</dbReference>
<dbReference type="PANTHER" id="PTHR10098">
    <property type="entry name" value="RAPSYN-RELATED"/>
    <property type="match status" value="1"/>
</dbReference>
<name>A0AAD4LB31_9AGAM</name>
<organism evidence="3 4">
    <name type="scientific">Lactarius akahatsu</name>
    <dbReference type="NCBI Taxonomy" id="416441"/>
    <lineage>
        <taxon>Eukaryota</taxon>
        <taxon>Fungi</taxon>
        <taxon>Dikarya</taxon>
        <taxon>Basidiomycota</taxon>
        <taxon>Agaricomycotina</taxon>
        <taxon>Agaricomycetes</taxon>
        <taxon>Russulales</taxon>
        <taxon>Russulaceae</taxon>
        <taxon>Lactarius</taxon>
    </lineage>
</organism>
<dbReference type="InterPro" id="IPR059179">
    <property type="entry name" value="MLKL-like_MCAfunc"/>
</dbReference>
<dbReference type="InterPro" id="IPR027417">
    <property type="entry name" value="P-loop_NTPase"/>
</dbReference>
<keyword evidence="4" id="KW-1185">Reference proteome</keyword>
<dbReference type="SMART" id="SM00028">
    <property type="entry name" value="TPR"/>
    <property type="match status" value="10"/>
</dbReference>
<evidence type="ECO:0000313" key="3">
    <source>
        <dbReference type="EMBL" id="KAH8987265.1"/>
    </source>
</evidence>
<feature type="repeat" description="TPR" evidence="1">
    <location>
        <begin position="812"/>
        <end position="845"/>
    </location>
</feature>
<evidence type="ECO:0000259" key="2">
    <source>
        <dbReference type="Pfam" id="PF20703"/>
    </source>
</evidence>
<reference evidence="3" key="1">
    <citation type="submission" date="2022-01" db="EMBL/GenBank/DDBJ databases">
        <title>Comparative genomics reveals a dynamic genome evolution in the ectomycorrhizal milk-cap (Lactarius) mushrooms.</title>
        <authorList>
            <consortium name="DOE Joint Genome Institute"/>
            <person name="Lebreton A."/>
            <person name="Tang N."/>
            <person name="Kuo A."/>
            <person name="LaButti K."/>
            <person name="Drula E."/>
            <person name="Barry K."/>
            <person name="Clum A."/>
            <person name="Lipzen A."/>
            <person name="Mousain D."/>
            <person name="Ng V."/>
            <person name="Wang R."/>
            <person name="Wang X."/>
            <person name="Dai Y."/>
            <person name="Henrissat B."/>
            <person name="Grigoriev I.V."/>
            <person name="Guerin-Laguette A."/>
            <person name="Yu F."/>
            <person name="Martin F.M."/>
        </authorList>
    </citation>
    <scope>NUCLEOTIDE SEQUENCE</scope>
    <source>
        <strain evidence="3">QP</strain>
    </source>
</reference>
<sequence length="1155" mass="127741">MTIGMLKEAATMATGVPYVGAVAGVLLQIVKIKGEIDLYREWWEEVMYNVVKVADLVKHFSVSCQRHGLCDEETFPQNFIGIIKDLETEFKKIVGVMSQCRGKTRFEQFKKGLARNDMIKEIQKCDRQMGRMFDRFMVAMVVDIRFEQLVTGRAQSLPTMSIPSVTIEEPQPTIPRSLTFPQPQVHEPVALTPISSIHAHSMTAGSSPAPSFPIPLSIPRPQPVAQTHSIHARSISAGSSPAPSFSTMHEPVAQTPSIHARSISAGSSPVPTFPGPLSIPVAQTPTLHARSISASSSPVLPFPRPILPQVFFGRSEELKKIVDLIFSATSSAHIAIIGPGGIGKTALAHAVLTHKEVVSHFAESRYLVPCEPLTSRDALLVALANSLSLLQPGTTSDSYSVGLEPRVLSALGSEKCILCLDNFESPWDQPGPSREAVEMLLADITALPSVTVLITMRGGERPKRTAWTLPMLPPLTNFPRDAAKRTWESLAGTCDEWAEKLIDAVDCLPLAVTLLGSLAEVSTAETLWERWQKENIALVEKEKGDKLSSLEFSIELSLESSRMAADGSSKRLLGILSLLPDGMPAFPSPEFQRLFPDVPDIPRSLDTLLKCSLAVRTADKRVQVNSLVRLYCERNDLATAEDRRALRDYYVTLASHGYDNLSHELFKRMTMEMNNMESVLRKSLTLTPLSEITPVIEAVIAYTQFCSYIGNFSDVVITSATNVQGLPEETLGDCLTSLGSICLSDDNVAQAEEHFRKALLLHESAQDAIGQANDHCHLGDVLYRCDKVEEARACYQMAFDLNVESKSPYGQANALTHLGDTYRKLGRLEESCSHYKRSLDLHQEHQDQLGQANSLKGLGHVYLRMDNIKLAEESFDKALELHKAVNDLVGQANDISSLADIYQRLDNLDRAEVAYKEALDLHDQAKDDLGRGNALSHLGDLYRKQNKLPEAEAYYIQALQSHKKAFDNLGQANDLKGLGGIYHRQDNTQGAIEQYNAALTLYEATNNSLGKANCQRFLGRIYYTQKRFPDALSMFQSALENHKKANDTVGQGNSLNDMGDVERKLGGLSSAEQLYQQALQAHEKANDKVGQGNDYKGLGIVYEKLYKLKDAKEMFEKAIEMHRLSGTTKSEEHDHSHLKRVIKKLEQGARTRKCN</sequence>
<dbReference type="EMBL" id="JAKELL010000048">
    <property type="protein sequence ID" value="KAH8987265.1"/>
    <property type="molecule type" value="Genomic_DNA"/>
</dbReference>
<evidence type="ECO:0000313" key="4">
    <source>
        <dbReference type="Proteomes" id="UP001201163"/>
    </source>
</evidence>
<dbReference type="InterPro" id="IPR049052">
    <property type="entry name" value="nSTAND1"/>
</dbReference>
<feature type="repeat" description="TPR" evidence="1">
    <location>
        <begin position="1012"/>
        <end position="1045"/>
    </location>
</feature>
<comment type="caution">
    <text evidence="3">The sequence shown here is derived from an EMBL/GenBank/DDBJ whole genome shotgun (WGS) entry which is preliminary data.</text>
</comment>
<accession>A0AAD4LB31</accession>
<feature type="domain" description="Novel STAND NTPase 1" evidence="2">
    <location>
        <begin position="309"/>
        <end position="457"/>
    </location>
</feature>
<dbReference type="SUPFAM" id="SSF48452">
    <property type="entry name" value="TPR-like"/>
    <property type="match status" value="3"/>
</dbReference>
<dbReference type="Pfam" id="PF13424">
    <property type="entry name" value="TPR_12"/>
    <property type="match status" value="4"/>
</dbReference>
<dbReference type="Gene3D" id="1.25.40.10">
    <property type="entry name" value="Tetratricopeptide repeat domain"/>
    <property type="match status" value="2"/>
</dbReference>